<keyword evidence="2" id="KW-1185">Reference proteome</keyword>
<gene>
    <name evidence="1" type="ORF">PoB_003740700</name>
</gene>
<proteinExistence type="predicted"/>
<dbReference type="EMBL" id="BLXT01004211">
    <property type="protein sequence ID" value="GFO10902.1"/>
    <property type="molecule type" value="Genomic_DNA"/>
</dbReference>
<organism evidence="1 2">
    <name type="scientific">Plakobranchus ocellatus</name>
    <dbReference type="NCBI Taxonomy" id="259542"/>
    <lineage>
        <taxon>Eukaryota</taxon>
        <taxon>Metazoa</taxon>
        <taxon>Spiralia</taxon>
        <taxon>Lophotrochozoa</taxon>
        <taxon>Mollusca</taxon>
        <taxon>Gastropoda</taxon>
        <taxon>Heterobranchia</taxon>
        <taxon>Euthyneura</taxon>
        <taxon>Panpulmonata</taxon>
        <taxon>Sacoglossa</taxon>
        <taxon>Placobranchoidea</taxon>
        <taxon>Plakobranchidae</taxon>
        <taxon>Plakobranchus</taxon>
    </lineage>
</organism>
<evidence type="ECO:0000313" key="2">
    <source>
        <dbReference type="Proteomes" id="UP000735302"/>
    </source>
</evidence>
<comment type="caution">
    <text evidence="1">The sequence shown here is derived from an EMBL/GenBank/DDBJ whole genome shotgun (WGS) entry which is preliminary data.</text>
</comment>
<accession>A0AAV4AV66</accession>
<dbReference type="AlphaFoldDB" id="A0AAV4AV66"/>
<name>A0AAV4AV66_9GAST</name>
<reference evidence="1 2" key="1">
    <citation type="journal article" date="2021" name="Elife">
        <title>Chloroplast acquisition without the gene transfer in kleptoplastic sea slugs, Plakobranchus ocellatus.</title>
        <authorList>
            <person name="Maeda T."/>
            <person name="Takahashi S."/>
            <person name="Yoshida T."/>
            <person name="Shimamura S."/>
            <person name="Takaki Y."/>
            <person name="Nagai Y."/>
            <person name="Toyoda A."/>
            <person name="Suzuki Y."/>
            <person name="Arimoto A."/>
            <person name="Ishii H."/>
            <person name="Satoh N."/>
            <person name="Nishiyama T."/>
            <person name="Hasebe M."/>
            <person name="Maruyama T."/>
            <person name="Minagawa J."/>
            <person name="Obokata J."/>
            <person name="Shigenobu S."/>
        </authorList>
    </citation>
    <scope>NUCLEOTIDE SEQUENCE [LARGE SCALE GENOMIC DNA]</scope>
</reference>
<dbReference type="Proteomes" id="UP000735302">
    <property type="component" value="Unassembled WGS sequence"/>
</dbReference>
<protein>
    <recommendedName>
        <fullName evidence="3">Granulins domain-containing protein</fullName>
    </recommendedName>
</protein>
<sequence>MNITSLGIAMINTPQRYNRTILLPVGLNSLVENIELVSPSHSAQSLVAVAVAVAVAETVESHLAVLQLAPAAPQAPRSRSMQRMMSVSTRSVICPPGGYTVNDCCCSDDRGLCCFQIHSCDSSHLGGSLTNLSS</sequence>
<evidence type="ECO:0000313" key="1">
    <source>
        <dbReference type="EMBL" id="GFO10902.1"/>
    </source>
</evidence>
<evidence type="ECO:0008006" key="3">
    <source>
        <dbReference type="Google" id="ProtNLM"/>
    </source>
</evidence>